<dbReference type="PANTHER" id="PTHR13696:SF52">
    <property type="entry name" value="PARA FAMILY PROTEIN CT_582"/>
    <property type="match status" value="1"/>
</dbReference>
<accession>A0A7M2XW45</accession>
<dbReference type="CDD" id="cd02042">
    <property type="entry name" value="ParAB_family"/>
    <property type="match status" value="1"/>
</dbReference>
<dbReference type="RefSeq" id="WP_138846040.1">
    <property type="nucleotide sequence ID" value="NZ_CP040720.1"/>
</dbReference>
<evidence type="ECO:0000313" key="3">
    <source>
        <dbReference type="Proteomes" id="UP000593818"/>
    </source>
</evidence>
<dbReference type="InterPro" id="IPR027417">
    <property type="entry name" value="P-loop_NTPase"/>
</dbReference>
<reference evidence="2 3" key="1">
    <citation type="submission" date="2020-10" db="EMBL/GenBank/DDBJ databases">
        <title>Whole genome sequence of oil-degrading bacteria Rhodococcus pyridinivorans strain 5Ap.</title>
        <authorList>
            <person name="Akhremchuk A.E."/>
            <person name="Valentovich L.N."/>
            <person name="Charniauskaya M.I."/>
            <person name="Bukliarevich H.A."/>
            <person name="Titok M.A."/>
        </authorList>
    </citation>
    <scope>NUCLEOTIDE SEQUENCE [LARGE SCALE GENOMIC DNA]</scope>
    <source>
        <strain evidence="2 3">5Ap</strain>
        <plasmid evidence="2 3">pSID</plasmid>
    </source>
</reference>
<gene>
    <name evidence="2" type="ORF">INP59_26825</name>
</gene>
<organism evidence="2 3">
    <name type="scientific">Rhodococcus pyridinivorans</name>
    <dbReference type="NCBI Taxonomy" id="103816"/>
    <lineage>
        <taxon>Bacteria</taxon>
        <taxon>Bacillati</taxon>
        <taxon>Actinomycetota</taxon>
        <taxon>Actinomycetes</taxon>
        <taxon>Mycobacteriales</taxon>
        <taxon>Nocardiaceae</taxon>
        <taxon>Rhodococcus</taxon>
    </lineage>
</organism>
<dbReference type="EMBL" id="CP063453">
    <property type="protein sequence ID" value="QOW01990.1"/>
    <property type="molecule type" value="Genomic_DNA"/>
</dbReference>
<feature type="domain" description="CobQ/CobB/MinD/ParA nucleotide binding" evidence="1">
    <location>
        <begin position="18"/>
        <end position="231"/>
    </location>
</feature>
<dbReference type="InterPro" id="IPR050678">
    <property type="entry name" value="DNA_Partitioning_ATPase"/>
</dbReference>
<dbReference type="PANTHER" id="PTHR13696">
    <property type="entry name" value="P-LOOP CONTAINING NUCLEOSIDE TRIPHOSPHATE HYDROLASE"/>
    <property type="match status" value="1"/>
</dbReference>
<evidence type="ECO:0000259" key="1">
    <source>
        <dbReference type="Pfam" id="PF01656"/>
    </source>
</evidence>
<dbReference type="InterPro" id="IPR002586">
    <property type="entry name" value="CobQ/CobB/MinD/ParA_Nub-bd_dom"/>
</dbReference>
<dbReference type="AlphaFoldDB" id="A0A7M2XW45"/>
<proteinExistence type="predicted"/>
<protein>
    <submittedName>
        <fullName evidence="2">ParA family protein</fullName>
    </submittedName>
</protein>
<geneLocation type="plasmid" evidence="2 3">
    <name>pSID</name>
</geneLocation>
<evidence type="ECO:0000313" key="2">
    <source>
        <dbReference type="EMBL" id="QOW01990.1"/>
    </source>
</evidence>
<dbReference type="Gene3D" id="3.40.50.300">
    <property type="entry name" value="P-loop containing nucleotide triphosphate hydrolases"/>
    <property type="match status" value="1"/>
</dbReference>
<name>A0A7M2XW45_9NOCA</name>
<keyword evidence="3" id="KW-1185">Reference proteome</keyword>
<sequence>MSLTPAELNAALDKSCSMTSQKGGVAKTTTTAQYAKFLANVGVKVLIVDADTNRSMTVLTGTGPTVEDPVSIADLIKYPTEPSIVARAAHLATEPWQPDTTRPWKLGGALVPGGSVHVVPSPGAALQEIADEKPAAAHLRLWKGLHESGLSSDYDVVLIDCPPSVGSTTELAILASGWAIFPAHPELLGTVGFADGVRAVQHFAEAWRHPLAVAGVVVTKVNRTTEHRIGVEGTVQFVNGTWPDSGFDADDPRDAFASGVWAPAINEAAFVAAANGRGESVADALPSMFTAAGEPKINTDSQLRLVSAYMRHALNLLALLAPERYEDTIEKLQNEQLPQVMREVLFESPLKFTVEPDEDDHVPAADAGGDEGAAVAVAVAEGVQ</sequence>
<dbReference type="SUPFAM" id="SSF52540">
    <property type="entry name" value="P-loop containing nucleoside triphosphate hydrolases"/>
    <property type="match status" value="1"/>
</dbReference>
<dbReference type="Pfam" id="PF01656">
    <property type="entry name" value="CbiA"/>
    <property type="match status" value="1"/>
</dbReference>
<dbReference type="Proteomes" id="UP000593818">
    <property type="component" value="Plasmid pSID"/>
</dbReference>
<keyword evidence="2" id="KW-0614">Plasmid</keyword>
<dbReference type="GeneID" id="86868739"/>